<evidence type="ECO:0000313" key="4">
    <source>
        <dbReference type="Proteomes" id="UP001642409"/>
    </source>
</evidence>
<dbReference type="EMBL" id="CAXDID020000163">
    <property type="protein sequence ID" value="CAL6045457.1"/>
    <property type="molecule type" value="Genomic_DNA"/>
</dbReference>
<evidence type="ECO:0000313" key="1">
    <source>
        <dbReference type="EMBL" id="CAI9912844.1"/>
    </source>
</evidence>
<dbReference type="AlphaFoldDB" id="A0AA86N4P6"/>
<evidence type="ECO:0000313" key="2">
    <source>
        <dbReference type="EMBL" id="CAL6045457.1"/>
    </source>
</evidence>
<gene>
    <name evidence="2" type="ORF">HINF_LOCUS41049</name>
    <name evidence="1" type="ORF">HINF_LOCUS489</name>
    <name evidence="3" type="ORF">HINF_LOCUS76214</name>
</gene>
<evidence type="ECO:0000313" key="3">
    <source>
        <dbReference type="EMBL" id="CAL6111056.1"/>
    </source>
</evidence>
<dbReference type="EMBL" id="CATOUU010000005">
    <property type="protein sequence ID" value="CAI9912844.1"/>
    <property type="molecule type" value="Genomic_DNA"/>
</dbReference>
<organism evidence="1">
    <name type="scientific">Hexamita inflata</name>
    <dbReference type="NCBI Taxonomy" id="28002"/>
    <lineage>
        <taxon>Eukaryota</taxon>
        <taxon>Metamonada</taxon>
        <taxon>Diplomonadida</taxon>
        <taxon>Hexamitidae</taxon>
        <taxon>Hexamitinae</taxon>
        <taxon>Hexamita</taxon>
    </lineage>
</organism>
<name>A0AA86N4P6_9EUKA</name>
<dbReference type="Proteomes" id="UP001642409">
    <property type="component" value="Unassembled WGS sequence"/>
</dbReference>
<comment type="caution">
    <text evidence="1">The sequence shown here is derived from an EMBL/GenBank/DDBJ whole genome shotgun (WGS) entry which is preliminary data.</text>
</comment>
<accession>A0AA86N4P6</accession>
<keyword evidence="4" id="KW-1185">Reference proteome</keyword>
<dbReference type="EMBL" id="CAXDID020000700">
    <property type="protein sequence ID" value="CAL6111056.1"/>
    <property type="molecule type" value="Genomic_DNA"/>
</dbReference>
<protein>
    <submittedName>
        <fullName evidence="2">Hypothetical_protein</fullName>
    </submittedName>
</protein>
<reference evidence="1" key="1">
    <citation type="submission" date="2023-06" db="EMBL/GenBank/DDBJ databases">
        <authorList>
            <person name="Kurt Z."/>
        </authorList>
    </citation>
    <scope>NUCLEOTIDE SEQUENCE</scope>
</reference>
<sequence>MGQNDSSIVSAPVVNYTNESDSCADSQFAPFSADLFSSVLNQFDALFDFSHVSYVYSELDMQVEHAVDLLALGQQLQTITKLLTFKQLFFLKIRFNQKYVLKQQFKSKSQDPLLRGVVGALNEGQMFKDVVKQFNISRNELQFVSV</sequence>
<proteinExistence type="predicted"/>
<reference evidence="2 4" key="2">
    <citation type="submission" date="2024-07" db="EMBL/GenBank/DDBJ databases">
        <authorList>
            <person name="Akdeniz Z."/>
        </authorList>
    </citation>
    <scope>NUCLEOTIDE SEQUENCE [LARGE SCALE GENOMIC DNA]</scope>
</reference>